<feature type="compositionally biased region" description="Basic residues" evidence="1">
    <location>
        <begin position="703"/>
        <end position="714"/>
    </location>
</feature>
<name>A0A9P0QSJ2_9ASCO</name>
<evidence type="ECO:0000259" key="2">
    <source>
        <dbReference type="Pfam" id="PF10395"/>
    </source>
</evidence>
<evidence type="ECO:0000313" key="5">
    <source>
        <dbReference type="Proteomes" id="UP000837801"/>
    </source>
</evidence>
<dbReference type="OrthoDB" id="4055624at2759"/>
<keyword evidence="5" id="KW-1185">Reference proteome</keyword>
<feature type="domain" description="Utp8 C-terminal" evidence="3">
    <location>
        <begin position="401"/>
        <end position="775"/>
    </location>
</feature>
<evidence type="ECO:0000313" key="4">
    <source>
        <dbReference type="EMBL" id="CAH2353600.1"/>
    </source>
</evidence>
<sequence>MSLSDQFSITTLPRVSDIKLSEKAVVSGIRSAQQQVLDIGISRSSICSIILKPTPKLIWTYALSPNTIVDYIDVAETEDTSIKQFAIGTTDRKKDHNLLFLRRYNQESEEHSSTTPEGDQDQQESVSTKSIKTKSKVVSTHFSKDSRHVYVILDDCTVEVYQYNLEDNEDEENNDSPIYSNLNRLRNSRTLYHQFIETGEINKGDGVLVLVELINKKKVQVRLLSLDLENTIEIKSVVLEEDMEAGSAFTYDSIANCLYEFSKKENTLKMYTLPDFRLFKTIPFGSILERKQSVTEVTMVSPAPERLLISFEGIIYLINTKYDSILDKFSHQDKISLETVFKVKGNSLRTSQTFAVFFSHDAKANVSDLNVINVDVGLGTLSECLGKGISKVKSDAVAKFSGLSDLLDDKFVDNSIILTNEINEIYEELKNASEESNLKKWERIVIPYLKGESWTTIKKSIKKLSNKASTNDKLVPVTKDYEFKVFEVEKDRIIDYNFIYSITSLIFSANDDNGDVQFKSKFNPEHSLTYLFTHPLYPKEFTKGLLSLFAKRSEEIDDSTASSIGSLRLLRQALITCPNLSCLEITKQLNNSNDEIFQDVVSRLIEEYSINQITSTLLEVLKQTTAFNLEECIKKCFILDNGWEIIPAIIDAGGLFGWSKDLIDKVIEDVEIQLESLNLNGYNLTLTNQAILVNSSLVDTSAGKKKSKKQKKKELKQQQQQAQSNGAVTQDIVESNKQQEQLNSMLTINNTSRKNLLDDGISISKKIPVYSVEKLIL</sequence>
<proteinExistence type="predicted"/>
<accession>A0A9P0QSJ2</accession>
<dbReference type="Pfam" id="PF10395">
    <property type="entry name" value="Utp8_b_propeller"/>
    <property type="match status" value="1"/>
</dbReference>
<evidence type="ECO:0000256" key="1">
    <source>
        <dbReference type="SAM" id="MobiDB-lite"/>
    </source>
</evidence>
<dbReference type="Pfam" id="PF22542">
    <property type="entry name" value="Utp8_C"/>
    <property type="match status" value="1"/>
</dbReference>
<dbReference type="InterPro" id="IPR053881">
    <property type="entry name" value="Utp8_C"/>
</dbReference>
<feature type="region of interest" description="Disordered" evidence="1">
    <location>
        <begin position="703"/>
        <end position="730"/>
    </location>
</feature>
<dbReference type="AlphaFoldDB" id="A0A9P0QSJ2"/>
<comment type="caution">
    <text evidence="4">The sequence shown here is derived from an EMBL/GenBank/DDBJ whole genome shotgun (WGS) entry which is preliminary data.</text>
</comment>
<reference evidence="4" key="1">
    <citation type="submission" date="2022-03" db="EMBL/GenBank/DDBJ databases">
        <authorList>
            <person name="Legras J.-L."/>
            <person name="Devillers H."/>
            <person name="Grondin C."/>
        </authorList>
    </citation>
    <scope>NUCLEOTIDE SEQUENCE</scope>
    <source>
        <strain evidence="4">CLIB 1423</strain>
    </source>
</reference>
<dbReference type="EMBL" id="CAKXYY010000011">
    <property type="protein sequence ID" value="CAH2353600.1"/>
    <property type="molecule type" value="Genomic_DNA"/>
</dbReference>
<evidence type="ECO:0000259" key="3">
    <source>
        <dbReference type="Pfam" id="PF22542"/>
    </source>
</evidence>
<organism evidence="4 5">
    <name type="scientific">[Candida] railenensis</name>
    <dbReference type="NCBI Taxonomy" id="45579"/>
    <lineage>
        <taxon>Eukaryota</taxon>
        <taxon>Fungi</taxon>
        <taxon>Dikarya</taxon>
        <taxon>Ascomycota</taxon>
        <taxon>Saccharomycotina</taxon>
        <taxon>Pichiomycetes</taxon>
        <taxon>Debaryomycetaceae</taxon>
        <taxon>Kurtzmaniella</taxon>
    </lineage>
</organism>
<protein>
    <recommendedName>
        <fullName evidence="6">U3 small nucleolar RNA-associated protein 8</fullName>
    </recommendedName>
</protein>
<dbReference type="InterPro" id="IPR018843">
    <property type="entry name" value="Utp8_b-prop"/>
</dbReference>
<evidence type="ECO:0008006" key="6">
    <source>
        <dbReference type="Google" id="ProtNLM"/>
    </source>
</evidence>
<gene>
    <name evidence="4" type="ORF">CLIB1423_11S03422</name>
</gene>
<feature type="domain" description="Utp8 beta-propeller" evidence="2">
    <location>
        <begin position="2"/>
        <end position="389"/>
    </location>
</feature>
<dbReference type="Proteomes" id="UP000837801">
    <property type="component" value="Unassembled WGS sequence"/>
</dbReference>
<feature type="region of interest" description="Disordered" evidence="1">
    <location>
        <begin position="106"/>
        <end position="130"/>
    </location>
</feature>